<evidence type="ECO:0000313" key="1">
    <source>
        <dbReference type="EnsemblProtists" id="HpaP803913"/>
    </source>
</evidence>
<dbReference type="VEuPathDB" id="FungiDB:HpaG803913"/>
<organism evidence="1 2">
    <name type="scientific">Hyaloperonospora arabidopsidis (strain Emoy2)</name>
    <name type="common">Downy mildew agent</name>
    <name type="synonym">Peronospora arabidopsidis</name>
    <dbReference type="NCBI Taxonomy" id="559515"/>
    <lineage>
        <taxon>Eukaryota</taxon>
        <taxon>Sar</taxon>
        <taxon>Stramenopiles</taxon>
        <taxon>Oomycota</taxon>
        <taxon>Peronosporomycetes</taxon>
        <taxon>Peronosporales</taxon>
        <taxon>Peronosporaceae</taxon>
        <taxon>Hyaloperonospora</taxon>
    </lineage>
</organism>
<dbReference type="AlphaFoldDB" id="M4BC97"/>
<evidence type="ECO:0000313" key="2">
    <source>
        <dbReference type="Proteomes" id="UP000011713"/>
    </source>
</evidence>
<dbReference type="eggNOG" id="KOG1064">
    <property type="taxonomic scope" value="Eukaryota"/>
</dbReference>
<keyword evidence="2" id="KW-1185">Reference proteome</keyword>
<dbReference type="EnsemblProtists" id="HpaT803913">
    <property type="protein sequence ID" value="HpaP803913"/>
    <property type="gene ID" value="HpaG803913"/>
</dbReference>
<dbReference type="HOGENOM" id="CLU_1071985_0_0_1"/>
<protein>
    <recommendedName>
        <fullName evidence="3">C2 domain-containing protein</fullName>
    </recommendedName>
</protein>
<dbReference type="Proteomes" id="UP000011713">
    <property type="component" value="Unassembled WGS sequence"/>
</dbReference>
<evidence type="ECO:0008006" key="3">
    <source>
        <dbReference type="Google" id="ProtNLM"/>
    </source>
</evidence>
<reference evidence="1" key="2">
    <citation type="submission" date="2015-06" db="UniProtKB">
        <authorList>
            <consortium name="EnsemblProtists"/>
        </authorList>
    </citation>
    <scope>IDENTIFICATION</scope>
    <source>
        <strain evidence="1">Emoy2</strain>
    </source>
</reference>
<proteinExistence type="predicted"/>
<dbReference type="EMBL" id="JH598126">
    <property type="status" value="NOT_ANNOTATED_CDS"/>
    <property type="molecule type" value="Genomic_DNA"/>
</dbReference>
<dbReference type="InterPro" id="IPR035892">
    <property type="entry name" value="C2_domain_sf"/>
</dbReference>
<accession>M4BC97</accession>
<dbReference type="STRING" id="559515.M4BC97"/>
<sequence>MWKATAGESWLVTAITHYQLDGLHSYRTLYQHVERGLAGQEELRIPFLVEVYSRCQRNAMFEEAGLPHRWIGTWSDPFVFLQLGHSNDDLQETADEWSLQTYRSPVGKGGVNPQWSTANNKYVFRFAIPTHRKHTAHTVRGLHFSGGEESTRGVNAKDSHVISQLWAADVNDRNRAAVVALEKLLPSAFSGPPALLRCTLYHENKVPLDELTCSNQMDCWLPLEDTMSGSLHVRISLSFQLMCSSTAGR</sequence>
<name>M4BC97_HYAAE</name>
<dbReference type="InParanoid" id="M4BC97"/>
<dbReference type="SUPFAM" id="SSF49562">
    <property type="entry name" value="C2 domain (Calcium/lipid-binding domain, CaLB)"/>
    <property type="match status" value="1"/>
</dbReference>
<dbReference type="Gene3D" id="2.60.40.150">
    <property type="entry name" value="C2 domain"/>
    <property type="match status" value="1"/>
</dbReference>
<reference evidence="2" key="1">
    <citation type="journal article" date="2010" name="Science">
        <title>Signatures of adaptation to obligate biotrophy in the Hyaloperonospora arabidopsidis genome.</title>
        <authorList>
            <person name="Baxter L."/>
            <person name="Tripathy S."/>
            <person name="Ishaque N."/>
            <person name="Boot N."/>
            <person name="Cabral A."/>
            <person name="Kemen E."/>
            <person name="Thines M."/>
            <person name="Ah-Fong A."/>
            <person name="Anderson R."/>
            <person name="Badejoko W."/>
            <person name="Bittner-Eddy P."/>
            <person name="Boore J.L."/>
            <person name="Chibucos M.C."/>
            <person name="Coates M."/>
            <person name="Dehal P."/>
            <person name="Delehaunty K."/>
            <person name="Dong S."/>
            <person name="Downton P."/>
            <person name="Dumas B."/>
            <person name="Fabro G."/>
            <person name="Fronick C."/>
            <person name="Fuerstenberg S.I."/>
            <person name="Fulton L."/>
            <person name="Gaulin E."/>
            <person name="Govers F."/>
            <person name="Hughes L."/>
            <person name="Humphray S."/>
            <person name="Jiang R.H."/>
            <person name="Judelson H."/>
            <person name="Kamoun S."/>
            <person name="Kyung K."/>
            <person name="Meijer H."/>
            <person name="Minx P."/>
            <person name="Morris P."/>
            <person name="Nelson J."/>
            <person name="Phuntumart V."/>
            <person name="Qutob D."/>
            <person name="Rehmany A."/>
            <person name="Rougon-Cardoso A."/>
            <person name="Ryden P."/>
            <person name="Torto-Alalibo T."/>
            <person name="Studholme D."/>
            <person name="Wang Y."/>
            <person name="Win J."/>
            <person name="Wood J."/>
            <person name="Clifton S.W."/>
            <person name="Rogers J."/>
            <person name="Van den Ackerveken G."/>
            <person name="Jones J.D."/>
            <person name="McDowell J.M."/>
            <person name="Beynon J."/>
            <person name="Tyler B.M."/>
        </authorList>
    </citation>
    <scope>NUCLEOTIDE SEQUENCE [LARGE SCALE GENOMIC DNA]</scope>
    <source>
        <strain evidence="2">Emoy2</strain>
    </source>
</reference>